<name>A0A2P6QRS8_ROSCH</name>
<evidence type="ECO:0000259" key="1">
    <source>
        <dbReference type="PROSITE" id="PS50404"/>
    </source>
</evidence>
<evidence type="ECO:0000313" key="2">
    <source>
        <dbReference type="EMBL" id="PRQ36882.1"/>
    </source>
</evidence>
<dbReference type="GO" id="GO:0004364">
    <property type="term" value="F:glutathione transferase activity"/>
    <property type="evidence" value="ECO:0007669"/>
    <property type="project" value="UniProtKB-EC"/>
</dbReference>
<dbReference type="Proteomes" id="UP000238479">
    <property type="component" value="Chromosome 4"/>
</dbReference>
<dbReference type="PANTHER" id="PTHR44548">
    <property type="entry name" value="GST N-TERMINAL DOMAIN-CONTAINING PROTEIN"/>
    <property type="match status" value="1"/>
</dbReference>
<dbReference type="SUPFAM" id="SSF52833">
    <property type="entry name" value="Thioredoxin-like"/>
    <property type="match status" value="1"/>
</dbReference>
<protein>
    <submittedName>
        <fullName evidence="2">Putative glutathione transferase</fullName>
        <ecNumber evidence="2">2.5.1.18</ecNumber>
    </submittedName>
</protein>
<dbReference type="Pfam" id="PF02798">
    <property type="entry name" value="GST_N"/>
    <property type="match status" value="1"/>
</dbReference>
<dbReference type="EC" id="2.5.1.18" evidence="2"/>
<dbReference type="InterPro" id="IPR004045">
    <property type="entry name" value="Glutathione_S-Trfase_N"/>
</dbReference>
<dbReference type="PANTHER" id="PTHR44548:SF1">
    <property type="entry name" value="GST N-TERMINAL DOMAIN-CONTAINING PROTEIN"/>
    <property type="match status" value="1"/>
</dbReference>
<dbReference type="EMBL" id="PDCK01000042">
    <property type="protein sequence ID" value="PRQ36882.1"/>
    <property type="molecule type" value="Genomic_DNA"/>
</dbReference>
<dbReference type="AlphaFoldDB" id="A0A2P6QRS8"/>
<dbReference type="OMA" id="ENIDETW"/>
<evidence type="ECO:0000313" key="3">
    <source>
        <dbReference type="Proteomes" id="UP000238479"/>
    </source>
</evidence>
<dbReference type="InterPro" id="IPR036249">
    <property type="entry name" value="Thioredoxin-like_sf"/>
</dbReference>
<keyword evidence="2" id="KW-0808">Transferase</keyword>
<gene>
    <name evidence="2" type="ORF">RchiOBHm_Chr4g0396451</name>
</gene>
<proteinExistence type="predicted"/>
<comment type="caution">
    <text evidence="2">The sequence shown here is derived from an EMBL/GenBank/DDBJ whole genome shotgun (WGS) entry which is preliminary data.</text>
</comment>
<keyword evidence="3" id="KW-1185">Reference proteome</keyword>
<accession>A0A2P6QRS8</accession>
<feature type="domain" description="GST N-terminal" evidence="1">
    <location>
        <begin position="1"/>
        <end position="62"/>
    </location>
</feature>
<dbReference type="Gramene" id="PRQ36882">
    <property type="protein sequence ID" value="PRQ36882"/>
    <property type="gene ID" value="RchiOBHm_Chr4g0396451"/>
</dbReference>
<dbReference type="Gene3D" id="3.40.30.10">
    <property type="entry name" value="Glutaredoxin"/>
    <property type="match status" value="1"/>
</dbReference>
<sequence length="80" mass="9436">MGAKLKGVSYDYVEEDLPNKNQLLLQYNPVHKKVPVLVHHEKPIAESMIILEYIEQTWPDNPLLPKDAYERSIVWFWANM</sequence>
<organism evidence="2 3">
    <name type="scientific">Rosa chinensis</name>
    <name type="common">China rose</name>
    <dbReference type="NCBI Taxonomy" id="74649"/>
    <lineage>
        <taxon>Eukaryota</taxon>
        <taxon>Viridiplantae</taxon>
        <taxon>Streptophyta</taxon>
        <taxon>Embryophyta</taxon>
        <taxon>Tracheophyta</taxon>
        <taxon>Spermatophyta</taxon>
        <taxon>Magnoliopsida</taxon>
        <taxon>eudicotyledons</taxon>
        <taxon>Gunneridae</taxon>
        <taxon>Pentapetalae</taxon>
        <taxon>rosids</taxon>
        <taxon>fabids</taxon>
        <taxon>Rosales</taxon>
        <taxon>Rosaceae</taxon>
        <taxon>Rosoideae</taxon>
        <taxon>Rosoideae incertae sedis</taxon>
        <taxon>Rosa</taxon>
    </lineage>
</organism>
<reference evidence="2 3" key="1">
    <citation type="journal article" date="2018" name="Nat. Genet.">
        <title>The Rosa genome provides new insights in the design of modern roses.</title>
        <authorList>
            <person name="Bendahmane M."/>
        </authorList>
    </citation>
    <scope>NUCLEOTIDE SEQUENCE [LARGE SCALE GENOMIC DNA]</scope>
    <source>
        <strain evidence="3">cv. Old Blush</strain>
    </source>
</reference>
<dbReference type="PROSITE" id="PS50404">
    <property type="entry name" value="GST_NTER"/>
    <property type="match status" value="1"/>
</dbReference>